<protein>
    <submittedName>
        <fullName evidence="1">Uncharacterized protein</fullName>
    </submittedName>
</protein>
<organism evidence="1 2">
    <name type="scientific">Pistacia atlantica</name>
    <dbReference type="NCBI Taxonomy" id="434234"/>
    <lineage>
        <taxon>Eukaryota</taxon>
        <taxon>Viridiplantae</taxon>
        <taxon>Streptophyta</taxon>
        <taxon>Embryophyta</taxon>
        <taxon>Tracheophyta</taxon>
        <taxon>Spermatophyta</taxon>
        <taxon>Magnoliopsida</taxon>
        <taxon>eudicotyledons</taxon>
        <taxon>Gunneridae</taxon>
        <taxon>Pentapetalae</taxon>
        <taxon>rosids</taxon>
        <taxon>malvids</taxon>
        <taxon>Sapindales</taxon>
        <taxon>Anacardiaceae</taxon>
        <taxon>Pistacia</taxon>
    </lineage>
</organism>
<dbReference type="EMBL" id="CM047905">
    <property type="protein sequence ID" value="KAJ0088274.1"/>
    <property type="molecule type" value="Genomic_DNA"/>
</dbReference>
<keyword evidence="2" id="KW-1185">Reference proteome</keyword>
<gene>
    <name evidence="1" type="ORF">Patl1_32653</name>
</gene>
<name>A0ACC1ANW9_9ROSI</name>
<comment type="caution">
    <text evidence="1">The sequence shown here is derived from an EMBL/GenBank/DDBJ whole genome shotgun (WGS) entry which is preliminary data.</text>
</comment>
<evidence type="ECO:0000313" key="1">
    <source>
        <dbReference type="EMBL" id="KAJ0088274.1"/>
    </source>
</evidence>
<sequence>MHACGHDVHVTMLLGAAKLLQLRRHKLKGTVKLVFQPAEEGYGGAYHMIKEGAVDKFQGIFGLHISTEMSTGQIGSRPGSMLASSGRFVAIIKGKGGHAARPQDTRDPLLAASFAILALQQIISRESDPLAARVKT</sequence>
<accession>A0ACC1ANW9</accession>
<reference evidence="2" key="1">
    <citation type="journal article" date="2023" name="G3 (Bethesda)">
        <title>Genome assembly and association tests identify interacting loci associated with vigor, precocity, and sex in interspecific pistachio rootstocks.</title>
        <authorList>
            <person name="Palmer W."/>
            <person name="Jacygrad E."/>
            <person name="Sagayaradj S."/>
            <person name="Cavanaugh K."/>
            <person name="Han R."/>
            <person name="Bertier L."/>
            <person name="Beede B."/>
            <person name="Kafkas S."/>
            <person name="Golino D."/>
            <person name="Preece J."/>
            <person name="Michelmore R."/>
        </authorList>
    </citation>
    <scope>NUCLEOTIDE SEQUENCE [LARGE SCALE GENOMIC DNA]</scope>
</reference>
<dbReference type="Proteomes" id="UP001164250">
    <property type="component" value="Chromosome 9"/>
</dbReference>
<proteinExistence type="predicted"/>
<evidence type="ECO:0000313" key="2">
    <source>
        <dbReference type="Proteomes" id="UP001164250"/>
    </source>
</evidence>